<dbReference type="KEGG" id="lenr:94168309"/>
<dbReference type="GeneID" id="94168309"/>
<dbReference type="GO" id="GO:0004721">
    <property type="term" value="F:phosphoprotein phosphatase activity"/>
    <property type="evidence" value="ECO:0007669"/>
    <property type="project" value="InterPro"/>
</dbReference>
<dbReference type="EMBL" id="JAFHKP010000035">
    <property type="protein sequence ID" value="KAG5467380.1"/>
    <property type="molecule type" value="Genomic_DNA"/>
</dbReference>
<organism evidence="2 3">
    <name type="scientific">Leishmania enriettii</name>
    <dbReference type="NCBI Taxonomy" id="5663"/>
    <lineage>
        <taxon>Eukaryota</taxon>
        <taxon>Discoba</taxon>
        <taxon>Euglenozoa</taxon>
        <taxon>Kinetoplastea</taxon>
        <taxon>Metakinetoplastina</taxon>
        <taxon>Trypanosomatida</taxon>
        <taxon>Trypanosomatidae</taxon>
        <taxon>Leishmaniinae</taxon>
        <taxon>Leishmania</taxon>
    </lineage>
</organism>
<protein>
    <recommendedName>
        <fullName evidence="1">Tyrosine specific protein phosphatases domain-containing protein</fullName>
    </recommendedName>
</protein>
<dbReference type="InterPro" id="IPR000387">
    <property type="entry name" value="Tyr_Pase_dom"/>
</dbReference>
<evidence type="ECO:0000313" key="2">
    <source>
        <dbReference type="EMBL" id="KAG5467380.1"/>
    </source>
</evidence>
<dbReference type="PANTHER" id="PTHR31126">
    <property type="entry name" value="TYROSINE-PROTEIN PHOSPHATASE"/>
    <property type="match status" value="1"/>
</dbReference>
<keyword evidence="3" id="KW-1185">Reference proteome</keyword>
<comment type="caution">
    <text evidence="2">The sequence shown here is derived from an EMBL/GenBank/DDBJ whole genome shotgun (WGS) entry which is preliminary data.</text>
</comment>
<dbReference type="PROSITE" id="PS50056">
    <property type="entry name" value="TYR_PHOSPHATASE_2"/>
    <property type="match status" value="1"/>
</dbReference>
<gene>
    <name evidence="2" type="ORF">CUR178_01023</name>
</gene>
<reference evidence="2 3" key="1">
    <citation type="submission" date="2021-02" db="EMBL/GenBank/DDBJ databases">
        <title>Leishmania (Mundinia) enrietti genome sequencing and assembly.</title>
        <authorList>
            <person name="Almutairi H."/>
            <person name="Gatherer D."/>
        </authorList>
    </citation>
    <scope>NUCLEOTIDE SEQUENCE [LARGE SCALE GENOMIC DNA]</scope>
    <source>
        <strain evidence="2">CUR178</strain>
    </source>
</reference>
<dbReference type="Gene3D" id="3.90.190.10">
    <property type="entry name" value="Protein tyrosine phosphatase superfamily"/>
    <property type="match status" value="1"/>
</dbReference>
<proteinExistence type="predicted"/>
<dbReference type="SUPFAM" id="SSF52799">
    <property type="entry name" value="(Phosphotyrosine protein) phosphatases II"/>
    <property type="match status" value="1"/>
</dbReference>
<dbReference type="PROSITE" id="PS00383">
    <property type="entry name" value="TYR_PHOSPHATASE_1"/>
    <property type="match status" value="1"/>
</dbReference>
<dbReference type="AlphaFoldDB" id="A0A836GZ15"/>
<evidence type="ECO:0000313" key="3">
    <source>
        <dbReference type="Proteomes" id="UP000674179"/>
    </source>
</evidence>
<sequence>MKRAVNLPGTTNFRDLGGYATTCGRRVREGVVFRSDSLHNVPQASAQEVLVDRLRLTHSFDFRSPHEVNHKPYSFPNIEHVLVPIGGSMVEKLWEPEAEATPEYMRELVHATYRDRIDNYSHQLAQVLQFLTSTHFGANGRQQSIVFHCTAGKDRTGLMAAIILHLVGVPRDTILEDYMLTGVCLKRPTEANSYYDSRRISNAAIDVIWGIDSAYLNAAFDYMERRYGGVDAYVKEKLQIDADAVQRLRARLLA</sequence>
<evidence type="ECO:0000259" key="1">
    <source>
        <dbReference type="PROSITE" id="PS50056"/>
    </source>
</evidence>
<dbReference type="InterPro" id="IPR029021">
    <property type="entry name" value="Prot-tyrosine_phosphatase-like"/>
</dbReference>
<dbReference type="PANTHER" id="PTHR31126:SF1">
    <property type="entry name" value="TYROSINE SPECIFIC PROTEIN PHOSPHATASES DOMAIN-CONTAINING PROTEIN"/>
    <property type="match status" value="1"/>
</dbReference>
<dbReference type="RefSeq" id="XP_067688902.1">
    <property type="nucleotide sequence ID" value="XM_067832799.1"/>
</dbReference>
<name>A0A836GZ15_LEIEN</name>
<feature type="domain" description="Tyrosine specific protein phosphatases" evidence="1">
    <location>
        <begin position="122"/>
        <end position="164"/>
    </location>
</feature>
<accession>A0A836GZ15</accession>
<dbReference type="Pfam" id="PF13350">
    <property type="entry name" value="Y_phosphatase3"/>
    <property type="match status" value="1"/>
</dbReference>
<dbReference type="Proteomes" id="UP000674179">
    <property type="component" value="Chromosome 35"/>
</dbReference>
<dbReference type="InterPro" id="IPR026893">
    <property type="entry name" value="Tyr/Ser_Pase_IphP-type"/>
</dbReference>
<dbReference type="OrthoDB" id="449382at2759"/>
<dbReference type="InterPro" id="IPR016130">
    <property type="entry name" value="Tyr_Pase_AS"/>
</dbReference>